<evidence type="ECO:0000256" key="1">
    <source>
        <dbReference type="SAM" id="Phobius"/>
    </source>
</evidence>
<dbReference type="AlphaFoldDB" id="A0A381SJG6"/>
<gene>
    <name evidence="2" type="ORF">METZ01_LOCUS56990</name>
</gene>
<feature type="transmembrane region" description="Helical" evidence="1">
    <location>
        <begin position="12"/>
        <end position="33"/>
    </location>
</feature>
<dbReference type="PANTHER" id="PTHR31876:SF26">
    <property type="entry name" value="PROTEIN LIKE COV 2"/>
    <property type="match status" value="1"/>
</dbReference>
<keyword evidence="1" id="KW-1133">Transmembrane helix</keyword>
<dbReference type="InterPro" id="IPR007462">
    <property type="entry name" value="COV1-like"/>
</dbReference>
<proteinExistence type="predicted"/>
<dbReference type="Pfam" id="PF04367">
    <property type="entry name" value="DUF502"/>
    <property type="match status" value="1"/>
</dbReference>
<accession>A0A381SJG6</accession>
<protein>
    <recommendedName>
        <fullName evidence="3">DUF502 domain-containing protein</fullName>
    </recommendedName>
</protein>
<feature type="transmembrane region" description="Helical" evidence="1">
    <location>
        <begin position="45"/>
        <end position="72"/>
    </location>
</feature>
<keyword evidence="1" id="KW-0472">Membrane</keyword>
<evidence type="ECO:0008006" key="3">
    <source>
        <dbReference type="Google" id="ProtNLM"/>
    </source>
</evidence>
<name>A0A381SJG6_9ZZZZ</name>
<keyword evidence="1" id="KW-0812">Transmembrane</keyword>
<reference evidence="2" key="1">
    <citation type="submission" date="2018-05" db="EMBL/GenBank/DDBJ databases">
        <authorList>
            <person name="Lanie J.A."/>
            <person name="Ng W.-L."/>
            <person name="Kazmierczak K.M."/>
            <person name="Andrzejewski T.M."/>
            <person name="Davidsen T.M."/>
            <person name="Wayne K.J."/>
            <person name="Tettelin H."/>
            <person name="Glass J.I."/>
            <person name="Rusch D."/>
            <person name="Podicherti R."/>
            <person name="Tsui H.-C.T."/>
            <person name="Winkler M.E."/>
        </authorList>
    </citation>
    <scope>NUCLEOTIDE SEQUENCE</scope>
</reference>
<dbReference type="EMBL" id="UINC01003192">
    <property type="protein sequence ID" value="SVA04136.1"/>
    <property type="molecule type" value="Genomic_DNA"/>
</dbReference>
<sequence length="202" mass="22362">MMWQSIKRRIFAGLLAIVPIAVTFWILKFLFSFLDGLAAPFLKSFGIAIPGLGIILTLIFIFLLGLLVTNVLGRTLFHWGERLLAKLPIVNTIYNTIKQITSAFSGSAVKSFQQVIYIQYPREGLWTMCFVTNQSQNENGEEFYHVFVPTTPNPTSGVFIITSKKDVIHPDISVEDGLKAIISGGILDPGKSLSGKLPQSDN</sequence>
<organism evidence="2">
    <name type="scientific">marine metagenome</name>
    <dbReference type="NCBI Taxonomy" id="408172"/>
    <lineage>
        <taxon>unclassified sequences</taxon>
        <taxon>metagenomes</taxon>
        <taxon>ecological metagenomes</taxon>
    </lineage>
</organism>
<evidence type="ECO:0000313" key="2">
    <source>
        <dbReference type="EMBL" id="SVA04136.1"/>
    </source>
</evidence>
<dbReference type="PANTHER" id="PTHR31876">
    <property type="entry name" value="COV-LIKE PROTEIN 1"/>
    <property type="match status" value="1"/>
</dbReference>